<proteinExistence type="predicted"/>
<comment type="caution">
    <text evidence="2">The sequence shown here is derived from an EMBL/GenBank/DDBJ whole genome shotgun (WGS) entry which is preliminary data.</text>
</comment>
<dbReference type="Proteomes" id="UP000321523">
    <property type="component" value="Unassembled WGS sequence"/>
</dbReference>
<reference evidence="2 3" key="1">
    <citation type="submission" date="2019-07" db="EMBL/GenBank/DDBJ databases">
        <title>Whole genome shotgun sequence of Skermanella aerolata NBRC 106429.</title>
        <authorList>
            <person name="Hosoyama A."/>
            <person name="Uohara A."/>
            <person name="Ohji S."/>
            <person name="Ichikawa N."/>
        </authorList>
    </citation>
    <scope>NUCLEOTIDE SEQUENCE [LARGE SCALE GENOMIC DNA]</scope>
    <source>
        <strain evidence="2 3">NBRC 106429</strain>
    </source>
</reference>
<dbReference type="InterPro" id="IPR023631">
    <property type="entry name" value="Amidase_dom"/>
</dbReference>
<dbReference type="OrthoDB" id="9811471at2"/>
<feature type="domain" description="Amidase" evidence="1">
    <location>
        <begin position="24"/>
        <end position="434"/>
    </location>
</feature>
<dbReference type="Gene3D" id="3.90.1300.10">
    <property type="entry name" value="Amidase signature (AS) domain"/>
    <property type="match status" value="1"/>
</dbReference>
<evidence type="ECO:0000313" key="2">
    <source>
        <dbReference type="EMBL" id="GEO40292.1"/>
    </source>
</evidence>
<evidence type="ECO:0000313" key="3">
    <source>
        <dbReference type="Proteomes" id="UP000321523"/>
    </source>
</evidence>
<keyword evidence="3" id="KW-1185">Reference proteome</keyword>
<dbReference type="GO" id="GO:0003824">
    <property type="term" value="F:catalytic activity"/>
    <property type="evidence" value="ECO:0007669"/>
    <property type="project" value="InterPro"/>
</dbReference>
<gene>
    <name evidence="2" type="ORF">SAE02_44400</name>
</gene>
<dbReference type="PANTHER" id="PTHR11895">
    <property type="entry name" value="TRANSAMIDASE"/>
    <property type="match status" value="1"/>
</dbReference>
<dbReference type="SUPFAM" id="SSF75304">
    <property type="entry name" value="Amidase signature (AS) enzymes"/>
    <property type="match status" value="1"/>
</dbReference>
<dbReference type="InterPro" id="IPR020556">
    <property type="entry name" value="Amidase_CS"/>
</dbReference>
<dbReference type="InterPro" id="IPR000120">
    <property type="entry name" value="Amidase"/>
</dbReference>
<evidence type="ECO:0000259" key="1">
    <source>
        <dbReference type="Pfam" id="PF01425"/>
    </source>
</evidence>
<dbReference type="AlphaFoldDB" id="A0A512DV12"/>
<accession>A0A512DV12</accession>
<dbReference type="EMBL" id="BJYZ01000020">
    <property type="protein sequence ID" value="GEO40292.1"/>
    <property type="molecule type" value="Genomic_DNA"/>
</dbReference>
<dbReference type="NCBIfam" id="NF005460">
    <property type="entry name" value="PRK07056.1"/>
    <property type="match status" value="1"/>
</dbReference>
<name>A0A512DV12_9PROT</name>
<sequence>MSKAPTIAALAADLAGGRTTSVALTEAALDRIADPAGEGVRTFTHVDRATSLAQAEASDRLRAHGIVPSPLAGLPVSVKDLFDLAGQVTTAGSVVLKDSAPAKVDAPAMARLRAAGAVLIGRTNMTEFAFSGLGINPHYGTPGNPFDRKRIPGGSSSGAAVSVADGMAVAAIGSDTGGSVRIPAALCGLAGFKPTQSRVPRDGAVPLSWTLDSIGPLAASIACCAVVDAVMAGEPAHAPEALPLAGLRIGVPEQIVLDGLDATVSAAFSRTLTRLSQAGAHLSDLDMPALIRIAEVGGRGGFAAPEALAWHKSLLEHRGSEYDPRVSVRIRRGAEQSAVDYIELLAARKAIMAEAVEQTRDFDALLLPTTPIVAPRFDEVADDAGYTRLNIMVLRNPSLFNFLDRPAVTLPCTTDGLPVGAMLVGKRHHDRRLLAIARAVEPVIAG</sequence>
<dbReference type="Pfam" id="PF01425">
    <property type="entry name" value="Amidase"/>
    <property type="match status" value="1"/>
</dbReference>
<protein>
    <submittedName>
        <fullName evidence="2">Amidase</fullName>
    </submittedName>
</protein>
<dbReference type="PANTHER" id="PTHR11895:SF176">
    <property type="entry name" value="AMIDASE AMID-RELATED"/>
    <property type="match status" value="1"/>
</dbReference>
<organism evidence="2 3">
    <name type="scientific">Skermanella aerolata</name>
    <dbReference type="NCBI Taxonomy" id="393310"/>
    <lineage>
        <taxon>Bacteria</taxon>
        <taxon>Pseudomonadati</taxon>
        <taxon>Pseudomonadota</taxon>
        <taxon>Alphaproteobacteria</taxon>
        <taxon>Rhodospirillales</taxon>
        <taxon>Azospirillaceae</taxon>
        <taxon>Skermanella</taxon>
    </lineage>
</organism>
<dbReference type="PROSITE" id="PS00571">
    <property type="entry name" value="AMIDASES"/>
    <property type="match status" value="1"/>
</dbReference>
<dbReference type="InterPro" id="IPR036928">
    <property type="entry name" value="AS_sf"/>
</dbReference>